<reference evidence="2 3" key="1">
    <citation type="journal article" date="2014" name="PLoS ONE">
        <title>The first complete genome sequence of the class fimbriimonadia in the phylum armatimonadetes.</title>
        <authorList>
            <person name="Hu Z.Y."/>
            <person name="Wang Y.Z."/>
            <person name="Im W.T."/>
            <person name="Wang S.Y."/>
            <person name="Zhao G.P."/>
            <person name="Zheng H.J."/>
            <person name="Quan Z.X."/>
        </authorList>
    </citation>
    <scope>NUCLEOTIDE SEQUENCE [LARGE SCALE GENOMIC DNA]</scope>
    <source>
        <strain evidence="2">Gsoil 348</strain>
    </source>
</reference>
<feature type="domain" description="Fumarylacetoacetase-like C-terminal" evidence="1">
    <location>
        <begin position="40"/>
        <end position="237"/>
    </location>
</feature>
<gene>
    <name evidence="2" type="ORF">OP10G_3486</name>
</gene>
<dbReference type="PANTHER" id="PTHR43211:SF1">
    <property type="entry name" value="BLL6422 PROTEIN"/>
    <property type="match status" value="1"/>
</dbReference>
<dbReference type="Gene3D" id="3.90.850.10">
    <property type="entry name" value="Fumarylacetoacetase-like, C-terminal domain"/>
    <property type="match status" value="1"/>
</dbReference>
<keyword evidence="2" id="KW-0378">Hydrolase</keyword>
<sequence length="244" mass="26071">MVYSGKIYETDGAQAVAVHEAEAVRPLSPIPHAPSLRIFRTDLNEFVDASEPRFFYGNPGSLVGASQLINPPESTVEMGILPMIAAVIVADAYRVDLADADDLILGFTLLSMLVDRTEERADLAASAIGRSHDLGAAIGPVLTTPDELEDEVETAQFGRRHALSSVLRVNGVERQRGSTGDIPFTFAQAISFASQTCTLRTGDIFAFGPITETDGEPVVLEPGDEVHIAVDRLGALSLKLSNPL</sequence>
<dbReference type="Proteomes" id="UP000027982">
    <property type="component" value="Chromosome"/>
</dbReference>
<organism evidence="2 3">
    <name type="scientific">Fimbriimonas ginsengisoli Gsoil 348</name>
    <dbReference type="NCBI Taxonomy" id="661478"/>
    <lineage>
        <taxon>Bacteria</taxon>
        <taxon>Bacillati</taxon>
        <taxon>Armatimonadota</taxon>
        <taxon>Fimbriimonadia</taxon>
        <taxon>Fimbriimonadales</taxon>
        <taxon>Fimbriimonadaceae</taxon>
        <taxon>Fimbriimonas</taxon>
    </lineage>
</organism>
<name>A0A068NYC7_FIMGI</name>
<dbReference type="KEGG" id="fgi:OP10G_3486"/>
<dbReference type="PANTHER" id="PTHR43211">
    <property type="entry name" value="FUMARYLACETOACETATE HYDROLASE"/>
    <property type="match status" value="1"/>
</dbReference>
<dbReference type="InterPro" id="IPR036663">
    <property type="entry name" value="Fumarylacetoacetase_C_sf"/>
</dbReference>
<dbReference type="eggNOG" id="COG0179">
    <property type="taxonomic scope" value="Bacteria"/>
</dbReference>
<keyword evidence="3" id="KW-1185">Reference proteome</keyword>
<dbReference type="GO" id="GO:0016787">
    <property type="term" value="F:hydrolase activity"/>
    <property type="evidence" value="ECO:0007669"/>
    <property type="project" value="UniProtKB-KW"/>
</dbReference>
<dbReference type="EMBL" id="CP007139">
    <property type="protein sequence ID" value="AIE86854.1"/>
    <property type="molecule type" value="Genomic_DNA"/>
</dbReference>
<proteinExistence type="predicted"/>
<dbReference type="AlphaFoldDB" id="A0A068NYC7"/>
<dbReference type="InterPro" id="IPR011234">
    <property type="entry name" value="Fumarylacetoacetase-like_C"/>
</dbReference>
<evidence type="ECO:0000259" key="1">
    <source>
        <dbReference type="Pfam" id="PF01557"/>
    </source>
</evidence>
<evidence type="ECO:0000313" key="2">
    <source>
        <dbReference type="EMBL" id="AIE86854.1"/>
    </source>
</evidence>
<dbReference type="SUPFAM" id="SSF56529">
    <property type="entry name" value="FAH"/>
    <property type="match status" value="1"/>
</dbReference>
<dbReference type="Pfam" id="PF01557">
    <property type="entry name" value="FAA_hydrolase"/>
    <property type="match status" value="1"/>
</dbReference>
<dbReference type="HOGENOM" id="CLU_1136725_0_0_0"/>
<accession>A0A068NYC7</accession>
<evidence type="ECO:0000313" key="3">
    <source>
        <dbReference type="Proteomes" id="UP000027982"/>
    </source>
</evidence>
<protein>
    <submittedName>
        <fullName evidence="2">Fumarylacetoacetate (FAA) hydrolase</fullName>
    </submittedName>
</protein>
<dbReference type="STRING" id="661478.OP10G_3486"/>